<accession>A0AAV7NCU2</accession>
<reference evidence="1" key="1">
    <citation type="journal article" date="2022" name="bioRxiv">
        <title>Sequencing and chromosome-scale assembly of the giantPleurodeles waltlgenome.</title>
        <authorList>
            <person name="Brown T."/>
            <person name="Elewa A."/>
            <person name="Iarovenko S."/>
            <person name="Subramanian E."/>
            <person name="Araus A.J."/>
            <person name="Petzold A."/>
            <person name="Susuki M."/>
            <person name="Suzuki K.-i.T."/>
            <person name="Hayashi T."/>
            <person name="Toyoda A."/>
            <person name="Oliveira C."/>
            <person name="Osipova E."/>
            <person name="Leigh N.D."/>
            <person name="Simon A."/>
            <person name="Yun M.H."/>
        </authorList>
    </citation>
    <scope>NUCLEOTIDE SEQUENCE</scope>
    <source>
        <strain evidence="1">20211129_DDA</strain>
        <tissue evidence="1">Liver</tissue>
    </source>
</reference>
<evidence type="ECO:0000313" key="2">
    <source>
        <dbReference type="Proteomes" id="UP001066276"/>
    </source>
</evidence>
<dbReference type="EMBL" id="JANPWB010000013">
    <property type="protein sequence ID" value="KAJ1110585.1"/>
    <property type="molecule type" value="Genomic_DNA"/>
</dbReference>
<protein>
    <submittedName>
        <fullName evidence="1">Uncharacterized protein</fullName>
    </submittedName>
</protein>
<dbReference type="Proteomes" id="UP001066276">
    <property type="component" value="Chromosome 9"/>
</dbReference>
<gene>
    <name evidence="1" type="ORF">NDU88_007935</name>
</gene>
<keyword evidence="2" id="KW-1185">Reference proteome</keyword>
<evidence type="ECO:0000313" key="1">
    <source>
        <dbReference type="EMBL" id="KAJ1110585.1"/>
    </source>
</evidence>
<sequence length="121" mass="13660">MRPRAQILSSPQSTLFRPSYSTVVYVFRANCSQRGRPDDDEERQRRLYPEMMKEPCTASRTLLCTKEGSDDAARHNRGVPARSLEHATVKGKERRAAGMLECTVLQNIVIHGRGRAYIPVG</sequence>
<name>A0AAV7NCU2_PLEWA</name>
<organism evidence="1 2">
    <name type="scientific">Pleurodeles waltl</name>
    <name type="common">Iberian ribbed newt</name>
    <dbReference type="NCBI Taxonomy" id="8319"/>
    <lineage>
        <taxon>Eukaryota</taxon>
        <taxon>Metazoa</taxon>
        <taxon>Chordata</taxon>
        <taxon>Craniata</taxon>
        <taxon>Vertebrata</taxon>
        <taxon>Euteleostomi</taxon>
        <taxon>Amphibia</taxon>
        <taxon>Batrachia</taxon>
        <taxon>Caudata</taxon>
        <taxon>Salamandroidea</taxon>
        <taxon>Salamandridae</taxon>
        <taxon>Pleurodelinae</taxon>
        <taxon>Pleurodeles</taxon>
    </lineage>
</organism>
<comment type="caution">
    <text evidence="1">The sequence shown here is derived from an EMBL/GenBank/DDBJ whole genome shotgun (WGS) entry which is preliminary data.</text>
</comment>
<proteinExistence type="predicted"/>
<dbReference type="AlphaFoldDB" id="A0AAV7NCU2"/>